<accession>A0A7J6W2S4</accession>
<protein>
    <submittedName>
        <fullName evidence="2">Uncharacterized protein</fullName>
    </submittedName>
</protein>
<evidence type="ECO:0000256" key="1">
    <source>
        <dbReference type="SAM" id="MobiDB-lite"/>
    </source>
</evidence>
<feature type="non-terminal residue" evidence="2">
    <location>
        <position position="51"/>
    </location>
</feature>
<proteinExistence type="predicted"/>
<name>A0A7J6W2S4_THATH</name>
<reference evidence="2 3" key="1">
    <citation type="submission" date="2020-06" db="EMBL/GenBank/DDBJ databases">
        <title>Transcriptomic and genomic resources for Thalictrum thalictroides and T. hernandezii: Facilitating candidate gene discovery in an emerging model plant lineage.</title>
        <authorList>
            <person name="Arias T."/>
            <person name="Riano-Pachon D.M."/>
            <person name="Di Stilio V.S."/>
        </authorList>
    </citation>
    <scope>NUCLEOTIDE SEQUENCE [LARGE SCALE GENOMIC DNA]</scope>
    <source>
        <strain evidence="3">cv. WT478/WT964</strain>
        <tissue evidence="2">Leaves</tissue>
    </source>
</reference>
<keyword evidence="3" id="KW-1185">Reference proteome</keyword>
<dbReference type="AlphaFoldDB" id="A0A7J6W2S4"/>
<feature type="region of interest" description="Disordered" evidence="1">
    <location>
        <begin position="1"/>
        <end position="51"/>
    </location>
</feature>
<evidence type="ECO:0000313" key="3">
    <source>
        <dbReference type="Proteomes" id="UP000554482"/>
    </source>
</evidence>
<sequence>MQATEMLESPDHASIPESSSNTLQMVVPQPTRMTTHGQAGVAKPNPKYSSK</sequence>
<gene>
    <name evidence="2" type="ORF">FRX31_018942</name>
</gene>
<comment type="caution">
    <text evidence="2">The sequence shown here is derived from an EMBL/GenBank/DDBJ whole genome shotgun (WGS) entry which is preliminary data.</text>
</comment>
<organism evidence="2 3">
    <name type="scientific">Thalictrum thalictroides</name>
    <name type="common">Rue-anemone</name>
    <name type="synonym">Anemone thalictroides</name>
    <dbReference type="NCBI Taxonomy" id="46969"/>
    <lineage>
        <taxon>Eukaryota</taxon>
        <taxon>Viridiplantae</taxon>
        <taxon>Streptophyta</taxon>
        <taxon>Embryophyta</taxon>
        <taxon>Tracheophyta</taxon>
        <taxon>Spermatophyta</taxon>
        <taxon>Magnoliopsida</taxon>
        <taxon>Ranunculales</taxon>
        <taxon>Ranunculaceae</taxon>
        <taxon>Thalictroideae</taxon>
        <taxon>Thalictrum</taxon>
    </lineage>
</organism>
<evidence type="ECO:0000313" key="2">
    <source>
        <dbReference type="EMBL" id="KAF5191471.1"/>
    </source>
</evidence>
<dbReference type="Proteomes" id="UP000554482">
    <property type="component" value="Unassembled WGS sequence"/>
</dbReference>
<dbReference type="EMBL" id="JABWDY010022762">
    <property type="protein sequence ID" value="KAF5191471.1"/>
    <property type="molecule type" value="Genomic_DNA"/>
</dbReference>